<dbReference type="GO" id="GO:0016887">
    <property type="term" value="F:ATP hydrolysis activity"/>
    <property type="evidence" value="ECO:0007669"/>
    <property type="project" value="InterPro"/>
</dbReference>
<dbReference type="PROSITE" id="PS50893">
    <property type="entry name" value="ABC_TRANSPORTER_2"/>
    <property type="match status" value="1"/>
</dbReference>
<feature type="domain" description="ABC transporter" evidence="5">
    <location>
        <begin position="2"/>
        <end position="218"/>
    </location>
</feature>
<dbReference type="InterPro" id="IPR015860">
    <property type="entry name" value="ABC_transpr_TagH-like"/>
</dbReference>
<dbReference type="InterPro" id="IPR003593">
    <property type="entry name" value="AAA+_ATPase"/>
</dbReference>
<dbReference type="GO" id="GO:0140359">
    <property type="term" value="F:ABC-type transporter activity"/>
    <property type="evidence" value="ECO:0007669"/>
    <property type="project" value="InterPro"/>
</dbReference>
<evidence type="ECO:0000256" key="4">
    <source>
        <dbReference type="ARBA" id="ARBA00022840"/>
    </source>
</evidence>
<reference evidence="6" key="1">
    <citation type="submission" date="2020-01" db="EMBL/GenBank/DDBJ databases">
        <authorList>
            <person name="Meier V. D."/>
            <person name="Meier V D."/>
        </authorList>
    </citation>
    <scope>NUCLEOTIDE SEQUENCE</scope>
    <source>
        <strain evidence="6">HLG_WM_MAG_02</strain>
    </source>
</reference>
<evidence type="ECO:0000259" key="5">
    <source>
        <dbReference type="PROSITE" id="PS50893"/>
    </source>
</evidence>
<dbReference type="PANTHER" id="PTHR46743:SF2">
    <property type="entry name" value="TEICHOIC ACIDS EXPORT ATP-BINDING PROTEIN TAGH"/>
    <property type="match status" value="1"/>
</dbReference>
<accession>A0A6S6TRH7</accession>
<evidence type="ECO:0000256" key="2">
    <source>
        <dbReference type="ARBA" id="ARBA00022448"/>
    </source>
</evidence>
<keyword evidence="3" id="KW-0547">Nucleotide-binding</keyword>
<dbReference type="Gene3D" id="3.40.50.300">
    <property type="entry name" value="P-loop containing nucleotide triphosphate hydrolases"/>
    <property type="match status" value="1"/>
</dbReference>
<evidence type="ECO:0000256" key="3">
    <source>
        <dbReference type="ARBA" id="ARBA00022741"/>
    </source>
</evidence>
<protein>
    <submittedName>
        <fullName evidence="6">Capsular polysaccharide ABC transporter, ATP-binding protein KpsT</fullName>
    </submittedName>
</protein>
<dbReference type="PANTHER" id="PTHR46743">
    <property type="entry name" value="TEICHOIC ACIDS EXPORT ATP-BINDING PROTEIN TAGH"/>
    <property type="match status" value="1"/>
</dbReference>
<dbReference type="Pfam" id="PF00005">
    <property type="entry name" value="ABC_tran"/>
    <property type="match status" value="1"/>
</dbReference>
<name>A0A6S6TRH7_9BACT</name>
<dbReference type="SUPFAM" id="SSF52540">
    <property type="entry name" value="P-loop containing nucleoside triphosphate hydrolases"/>
    <property type="match status" value="1"/>
</dbReference>
<sequence length="223" mass="25078">MIELKNVSKWFRTKQGKKYILKEVSFSIPSNHNIGILGRNGAGKSTIMKMLGQIEFPNIGSIKSDKSFSWPLGIGGGFIANMSGKANVKFVCRLYGKTNREIQEIIEFVEDFSELNHYFEMPIKTYSSGMKARLNFGLSLAFDFDYLLIDETLAVGDARFKKKSKEALLKKIENCNVLLVSHDMGTLKEICDAGIVVNEGKMSYYDDINKAIEEYAEINKKAG</sequence>
<dbReference type="InterPro" id="IPR027417">
    <property type="entry name" value="P-loop_NTPase"/>
</dbReference>
<keyword evidence="4 6" id="KW-0067">ATP-binding</keyword>
<evidence type="ECO:0000256" key="1">
    <source>
        <dbReference type="ARBA" id="ARBA00005417"/>
    </source>
</evidence>
<keyword evidence="2" id="KW-0813">Transport</keyword>
<dbReference type="AlphaFoldDB" id="A0A6S6TRH7"/>
<dbReference type="EMBL" id="CACVAZ010000192">
    <property type="protein sequence ID" value="CAA6825341.1"/>
    <property type="molecule type" value="Genomic_DNA"/>
</dbReference>
<organism evidence="6">
    <name type="scientific">uncultured Sulfurovum sp</name>
    <dbReference type="NCBI Taxonomy" id="269237"/>
    <lineage>
        <taxon>Bacteria</taxon>
        <taxon>Pseudomonadati</taxon>
        <taxon>Campylobacterota</taxon>
        <taxon>Epsilonproteobacteria</taxon>
        <taxon>Campylobacterales</taxon>
        <taxon>Sulfurovaceae</taxon>
        <taxon>Sulfurovum</taxon>
        <taxon>environmental samples</taxon>
    </lineage>
</organism>
<dbReference type="PROSITE" id="PS00211">
    <property type="entry name" value="ABC_TRANSPORTER_1"/>
    <property type="match status" value="1"/>
</dbReference>
<proteinExistence type="inferred from homology"/>
<dbReference type="SMART" id="SM00382">
    <property type="entry name" value="AAA"/>
    <property type="match status" value="1"/>
</dbReference>
<dbReference type="GO" id="GO:0005524">
    <property type="term" value="F:ATP binding"/>
    <property type="evidence" value="ECO:0007669"/>
    <property type="project" value="UniProtKB-KW"/>
</dbReference>
<dbReference type="InterPro" id="IPR003439">
    <property type="entry name" value="ABC_transporter-like_ATP-bd"/>
</dbReference>
<dbReference type="InterPro" id="IPR050683">
    <property type="entry name" value="Bact_Polysacc_Export_ATP-bd"/>
</dbReference>
<dbReference type="InterPro" id="IPR017871">
    <property type="entry name" value="ABC_transporter-like_CS"/>
</dbReference>
<dbReference type="CDD" id="cd03220">
    <property type="entry name" value="ABC_KpsT_Wzt"/>
    <property type="match status" value="1"/>
</dbReference>
<gene>
    <name evidence="6" type="ORF">HELGO_WM24549</name>
</gene>
<dbReference type="GO" id="GO:0016020">
    <property type="term" value="C:membrane"/>
    <property type="evidence" value="ECO:0007669"/>
    <property type="project" value="InterPro"/>
</dbReference>
<comment type="similarity">
    <text evidence="1">Belongs to the ABC transporter superfamily.</text>
</comment>
<evidence type="ECO:0000313" key="6">
    <source>
        <dbReference type="EMBL" id="CAA6825341.1"/>
    </source>
</evidence>